<dbReference type="OrthoDB" id="1932348at2759"/>
<dbReference type="EMBL" id="SMMG02000004">
    <property type="protein sequence ID" value="KAA3477747.1"/>
    <property type="molecule type" value="Genomic_DNA"/>
</dbReference>
<gene>
    <name evidence="4" type="ORF">EPI10_011612</name>
</gene>
<evidence type="ECO:0000313" key="5">
    <source>
        <dbReference type="Proteomes" id="UP000325315"/>
    </source>
</evidence>
<feature type="domain" description="Retrovirus-related Pol polyprotein from transposon TNT 1-94-like beta-barrel" evidence="3">
    <location>
        <begin position="203"/>
        <end position="275"/>
    </location>
</feature>
<name>A0A5B6W9D4_9ROSI</name>
<feature type="region of interest" description="Disordered" evidence="2">
    <location>
        <begin position="127"/>
        <end position="152"/>
    </location>
</feature>
<comment type="caution">
    <text evidence="4">The sequence shown here is derived from an EMBL/GenBank/DDBJ whole genome shotgun (WGS) entry which is preliminary data.</text>
</comment>
<evidence type="ECO:0000313" key="4">
    <source>
        <dbReference type="EMBL" id="KAA3477747.1"/>
    </source>
</evidence>
<accession>A0A5B6W9D4</accession>
<dbReference type="InterPro" id="IPR012337">
    <property type="entry name" value="RNaseH-like_sf"/>
</dbReference>
<keyword evidence="1" id="KW-0378">Hydrolase</keyword>
<sequence>MSSSGFFLASPPVFNGESCHIWVVKIKTYLQAFDLWEVVNANVESLLLRANPTVAQIKQHSDDRAKKYMSCIQNSVDFENPKMKELETVKQYPDKIMVVVNNIRLLGDQFSEARIVEKNKEELANKRSIKKVPLKPRADQPQAPLATKGKKLDQTSLREMEQEEDIHLAHIVKRSIIQKQTACTDLMCSARLVNRWAMLRSYTNHMALDVAIFKHIDKNFNTRVKVGNGHYIKAEGKGDVLIDTPSGINLVSNFLLVPKIDRNLLSIAQFLEKGYSVVFRGKKCLISDPNRSKLMSVTMSDRSFVVDWNKSSVSVYITALDESKPGIKGKQARLLFLVNRAWGVSEKLQLVHTNVCGPMKTQYLNGSRYFILSIDDCSRFCWVYFLKFKSEVASMFSKFKAVVETQSSCKLRTLSFWAEAVNTAVYLQNSLPTKALLEKTPFEASFGFKPSVSHLKSKGKPECTIEYLVTVQTNVDQNGQEIEIDHVPVRKTKPLSEVYEKVDIATIEPTCFEEAEAEAQEGWRQAMLDEMSMILKN</sequence>
<organism evidence="4 5">
    <name type="scientific">Gossypium australe</name>
    <dbReference type="NCBI Taxonomy" id="47621"/>
    <lineage>
        <taxon>Eukaryota</taxon>
        <taxon>Viridiplantae</taxon>
        <taxon>Streptophyta</taxon>
        <taxon>Embryophyta</taxon>
        <taxon>Tracheophyta</taxon>
        <taxon>Spermatophyta</taxon>
        <taxon>Magnoliopsida</taxon>
        <taxon>eudicotyledons</taxon>
        <taxon>Gunneridae</taxon>
        <taxon>Pentapetalae</taxon>
        <taxon>rosids</taxon>
        <taxon>malvids</taxon>
        <taxon>Malvales</taxon>
        <taxon>Malvaceae</taxon>
        <taxon>Malvoideae</taxon>
        <taxon>Gossypium</taxon>
    </lineage>
</organism>
<dbReference type="GO" id="GO:0003676">
    <property type="term" value="F:nucleic acid binding"/>
    <property type="evidence" value="ECO:0007669"/>
    <property type="project" value="InterPro"/>
</dbReference>
<dbReference type="AlphaFoldDB" id="A0A5B6W9D4"/>
<protein>
    <submittedName>
        <fullName evidence="4">Retrovirus-related Pol polyprotein from transposon TNT 1-94</fullName>
    </submittedName>
</protein>
<dbReference type="SUPFAM" id="SSF53098">
    <property type="entry name" value="Ribonuclease H-like"/>
    <property type="match status" value="1"/>
</dbReference>
<evidence type="ECO:0000259" key="3">
    <source>
        <dbReference type="Pfam" id="PF22936"/>
    </source>
</evidence>
<evidence type="ECO:0000256" key="1">
    <source>
        <dbReference type="ARBA" id="ARBA00022670"/>
    </source>
</evidence>
<reference evidence="5" key="1">
    <citation type="journal article" date="2019" name="Plant Biotechnol. J.">
        <title>Genome sequencing of the Australian wild diploid species Gossypium australe highlights disease resistance and delayed gland morphogenesis.</title>
        <authorList>
            <person name="Cai Y."/>
            <person name="Cai X."/>
            <person name="Wang Q."/>
            <person name="Wang P."/>
            <person name="Zhang Y."/>
            <person name="Cai C."/>
            <person name="Xu Y."/>
            <person name="Wang K."/>
            <person name="Zhou Z."/>
            <person name="Wang C."/>
            <person name="Geng S."/>
            <person name="Li B."/>
            <person name="Dong Q."/>
            <person name="Hou Y."/>
            <person name="Wang H."/>
            <person name="Ai P."/>
            <person name="Liu Z."/>
            <person name="Yi F."/>
            <person name="Sun M."/>
            <person name="An G."/>
            <person name="Cheng J."/>
            <person name="Zhang Y."/>
            <person name="Shi Q."/>
            <person name="Xie Y."/>
            <person name="Shi X."/>
            <person name="Chang Y."/>
            <person name="Huang F."/>
            <person name="Chen Y."/>
            <person name="Hong S."/>
            <person name="Mi L."/>
            <person name="Sun Q."/>
            <person name="Zhang L."/>
            <person name="Zhou B."/>
            <person name="Peng R."/>
            <person name="Zhang X."/>
            <person name="Liu F."/>
        </authorList>
    </citation>
    <scope>NUCLEOTIDE SEQUENCE [LARGE SCALE GENOMIC DNA]</scope>
    <source>
        <strain evidence="5">cv. PA1801</strain>
    </source>
</reference>
<dbReference type="InterPro" id="IPR054722">
    <property type="entry name" value="PolX-like_BBD"/>
</dbReference>
<dbReference type="GO" id="GO:0008233">
    <property type="term" value="F:peptidase activity"/>
    <property type="evidence" value="ECO:0007669"/>
    <property type="project" value="UniProtKB-KW"/>
</dbReference>
<dbReference type="GO" id="GO:0006508">
    <property type="term" value="P:proteolysis"/>
    <property type="evidence" value="ECO:0007669"/>
    <property type="project" value="UniProtKB-KW"/>
</dbReference>
<dbReference type="PANTHER" id="PTHR42648">
    <property type="entry name" value="TRANSPOSASE, PUTATIVE-RELATED"/>
    <property type="match status" value="1"/>
</dbReference>
<dbReference type="Pfam" id="PF22936">
    <property type="entry name" value="Pol_BBD"/>
    <property type="match status" value="1"/>
</dbReference>
<dbReference type="Gene3D" id="3.30.420.10">
    <property type="entry name" value="Ribonuclease H-like superfamily/Ribonuclease H"/>
    <property type="match status" value="1"/>
</dbReference>
<proteinExistence type="predicted"/>
<dbReference type="InterPro" id="IPR036397">
    <property type="entry name" value="RNaseH_sf"/>
</dbReference>
<dbReference type="InterPro" id="IPR039537">
    <property type="entry name" value="Retrotran_Ty1/copia-like"/>
</dbReference>
<keyword evidence="1" id="KW-0645">Protease</keyword>
<dbReference type="Proteomes" id="UP000325315">
    <property type="component" value="Unassembled WGS sequence"/>
</dbReference>
<dbReference type="PANTHER" id="PTHR42648:SF18">
    <property type="entry name" value="RETROTRANSPOSON, UNCLASSIFIED-LIKE PROTEIN"/>
    <property type="match status" value="1"/>
</dbReference>
<evidence type="ECO:0000256" key="2">
    <source>
        <dbReference type="SAM" id="MobiDB-lite"/>
    </source>
</evidence>
<keyword evidence="5" id="KW-1185">Reference proteome</keyword>